<dbReference type="Pfam" id="PF00440">
    <property type="entry name" value="TetR_N"/>
    <property type="match status" value="1"/>
</dbReference>
<dbReference type="Pfam" id="PF18556">
    <property type="entry name" value="TetR_C_35"/>
    <property type="match status" value="1"/>
</dbReference>
<dbReference type="InterPro" id="IPR009057">
    <property type="entry name" value="Homeodomain-like_sf"/>
</dbReference>
<dbReference type="AlphaFoldDB" id="A0A3N0E306"/>
<feature type="domain" description="HTH tetR-type" evidence="3">
    <location>
        <begin position="9"/>
        <end position="69"/>
    </location>
</feature>
<dbReference type="Gene3D" id="1.10.357.10">
    <property type="entry name" value="Tetracycline Repressor, domain 2"/>
    <property type="match status" value="1"/>
</dbReference>
<organism evidence="4 5">
    <name type="scientific">Halostreptopolyspora alba</name>
    <dbReference type="NCBI Taxonomy" id="2487137"/>
    <lineage>
        <taxon>Bacteria</taxon>
        <taxon>Bacillati</taxon>
        <taxon>Actinomycetota</taxon>
        <taxon>Actinomycetes</taxon>
        <taxon>Streptosporangiales</taxon>
        <taxon>Nocardiopsidaceae</taxon>
        <taxon>Halostreptopolyspora</taxon>
    </lineage>
</organism>
<dbReference type="EMBL" id="RJMB01000025">
    <property type="protein sequence ID" value="RNL82222.1"/>
    <property type="molecule type" value="Genomic_DNA"/>
</dbReference>
<dbReference type="PANTHER" id="PTHR30055:SF153">
    <property type="entry name" value="HTH-TYPE TRANSCRIPTIONAL REPRESSOR RV3405C"/>
    <property type="match status" value="1"/>
</dbReference>
<reference evidence="4 5" key="1">
    <citation type="submission" date="2018-11" db="EMBL/GenBank/DDBJ databases">
        <title>The genome draft of YIM 96095.</title>
        <authorList>
            <person name="Tang S.-K."/>
            <person name="Chunyu W.-X."/>
            <person name="Feng Y.-Z."/>
        </authorList>
    </citation>
    <scope>NUCLEOTIDE SEQUENCE [LARGE SCALE GENOMIC DNA]</scope>
    <source>
        <strain evidence="4 5">YIM 96095</strain>
    </source>
</reference>
<evidence type="ECO:0000313" key="4">
    <source>
        <dbReference type="EMBL" id="RNL82222.1"/>
    </source>
</evidence>
<feature type="DNA-binding region" description="H-T-H motif" evidence="2">
    <location>
        <begin position="32"/>
        <end position="51"/>
    </location>
</feature>
<accession>A0A3N0E306</accession>
<dbReference type="Proteomes" id="UP000269198">
    <property type="component" value="Unassembled WGS sequence"/>
</dbReference>
<dbReference type="GO" id="GO:0000976">
    <property type="term" value="F:transcription cis-regulatory region binding"/>
    <property type="evidence" value="ECO:0007669"/>
    <property type="project" value="TreeGrafter"/>
</dbReference>
<name>A0A3N0E306_9ACTN</name>
<comment type="caution">
    <text evidence="4">The sequence shown here is derived from an EMBL/GenBank/DDBJ whole genome shotgun (WGS) entry which is preliminary data.</text>
</comment>
<dbReference type="InterPro" id="IPR050109">
    <property type="entry name" value="HTH-type_TetR-like_transc_reg"/>
</dbReference>
<proteinExistence type="predicted"/>
<keyword evidence="5" id="KW-1185">Reference proteome</keyword>
<dbReference type="SUPFAM" id="SSF46689">
    <property type="entry name" value="Homeodomain-like"/>
    <property type="match status" value="1"/>
</dbReference>
<evidence type="ECO:0000256" key="2">
    <source>
        <dbReference type="PROSITE-ProRule" id="PRU00335"/>
    </source>
</evidence>
<dbReference type="InterPro" id="IPR001647">
    <property type="entry name" value="HTH_TetR"/>
</dbReference>
<dbReference type="PRINTS" id="PR00455">
    <property type="entry name" value="HTHTETR"/>
</dbReference>
<evidence type="ECO:0000259" key="3">
    <source>
        <dbReference type="PROSITE" id="PS50977"/>
    </source>
</evidence>
<dbReference type="PANTHER" id="PTHR30055">
    <property type="entry name" value="HTH-TYPE TRANSCRIPTIONAL REGULATOR RUTR"/>
    <property type="match status" value="1"/>
</dbReference>
<keyword evidence="1 2" id="KW-0238">DNA-binding</keyword>
<dbReference type="PROSITE" id="PS50977">
    <property type="entry name" value="HTH_TETR_2"/>
    <property type="match status" value="1"/>
</dbReference>
<evidence type="ECO:0000313" key="5">
    <source>
        <dbReference type="Proteomes" id="UP000269198"/>
    </source>
</evidence>
<sequence length="196" mass="21869">MVADHYAGDAVAQQILDAARHQFAMFGLRRSTIDDVAKRAGLSRITVYRRFSTKNNLIEACLTRECRFLLRELDQALGELPTMEDRVVEGFVVSMQYARGHPLIGGLLRVEPEVVLPFLTVNGGPALVALREYIAGHLRRGQSAPDDADREPEPVAELMVRIAVSFLLNPESCVEIDDAEQCRAFARRYLAPLIGY</sequence>
<protein>
    <submittedName>
        <fullName evidence="4">TetR/AcrR family transcriptional regulator</fullName>
    </submittedName>
</protein>
<dbReference type="InterPro" id="IPR040611">
    <property type="entry name" value="AlkX_C"/>
</dbReference>
<evidence type="ECO:0000256" key="1">
    <source>
        <dbReference type="ARBA" id="ARBA00023125"/>
    </source>
</evidence>
<dbReference type="GO" id="GO:0003700">
    <property type="term" value="F:DNA-binding transcription factor activity"/>
    <property type="evidence" value="ECO:0007669"/>
    <property type="project" value="TreeGrafter"/>
</dbReference>
<dbReference type="OrthoDB" id="3267320at2"/>
<gene>
    <name evidence="4" type="ORF">EFW17_20010</name>
</gene>